<dbReference type="EMBL" id="LFYR01001368">
    <property type="protein sequence ID" value="KMZ62395.1"/>
    <property type="molecule type" value="Genomic_DNA"/>
</dbReference>
<keyword evidence="6" id="KW-1133">Transmembrane helix</keyword>
<keyword evidence="4" id="KW-0325">Glycoprotein</keyword>
<feature type="transmembrane region" description="Helical" evidence="6">
    <location>
        <begin position="176"/>
        <end position="199"/>
    </location>
</feature>
<dbReference type="Proteomes" id="UP000036987">
    <property type="component" value="Unassembled WGS sequence"/>
</dbReference>
<reference evidence="10" key="1">
    <citation type="journal article" date="2016" name="Nature">
        <title>The genome of the seagrass Zostera marina reveals angiosperm adaptation to the sea.</title>
        <authorList>
            <person name="Olsen J.L."/>
            <person name="Rouze P."/>
            <person name="Verhelst B."/>
            <person name="Lin Y.-C."/>
            <person name="Bayer T."/>
            <person name="Collen J."/>
            <person name="Dattolo E."/>
            <person name="De Paoli E."/>
            <person name="Dittami S."/>
            <person name="Maumus F."/>
            <person name="Michel G."/>
            <person name="Kersting A."/>
            <person name="Lauritano C."/>
            <person name="Lohaus R."/>
            <person name="Toepel M."/>
            <person name="Tonon T."/>
            <person name="Vanneste K."/>
            <person name="Amirebrahimi M."/>
            <person name="Brakel J."/>
            <person name="Bostroem C."/>
            <person name="Chovatia M."/>
            <person name="Grimwood J."/>
            <person name="Jenkins J.W."/>
            <person name="Jueterbock A."/>
            <person name="Mraz A."/>
            <person name="Stam W.T."/>
            <person name="Tice H."/>
            <person name="Bornberg-Bauer E."/>
            <person name="Green P.J."/>
            <person name="Pearson G.A."/>
            <person name="Procaccini G."/>
            <person name="Duarte C.M."/>
            <person name="Schmutz J."/>
            <person name="Reusch T.B.H."/>
            <person name="Van de Peer Y."/>
        </authorList>
    </citation>
    <scope>NUCLEOTIDE SEQUENCE [LARGE SCALE GENOMIC DNA]</scope>
    <source>
        <strain evidence="10">cv. Finnish</strain>
    </source>
</reference>
<keyword evidence="6" id="KW-0812">Transmembrane</keyword>
<proteinExistence type="inferred from homology"/>
<dbReference type="AlphaFoldDB" id="A0A0K9P2F4"/>
<evidence type="ECO:0000313" key="9">
    <source>
        <dbReference type="EMBL" id="KMZ62395.1"/>
    </source>
</evidence>
<accession>A0A0K9P2F4</accession>
<dbReference type="InterPro" id="IPR043325">
    <property type="entry name" value="LTSS"/>
</dbReference>
<dbReference type="CDD" id="cd00010">
    <property type="entry name" value="AAI_LTSS"/>
    <property type="match status" value="1"/>
</dbReference>
<sequence>MAKMGESSNGYACLALVVLAVVIQGARGETESELEECAPHLMTLQTCLQFVSGKAEIPTPNCCQALDKLVNTQPKCLCVLIKDHDSSLLNVFDIKLEYAAILPRKCDIANADISKCPELLGLNPNSTEANFFKDLARNATRAGNNTPTQIINPSNPAENPPKSSSATSRLLRGGRWWYGFEFLYGIPIWTCCLFSNYLIKIM</sequence>
<dbReference type="OMA" id="CHAPPNM"/>
<evidence type="ECO:0000256" key="6">
    <source>
        <dbReference type="SAM" id="Phobius"/>
    </source>
</evidence>
<dbReference type="InterPro" id="IPR036312">
    <property type="entry name" value="Bifun_inhib/LTP/seed_sf"/>
</dbReference>
<keyword evidence="6" id="KW-0472">Membrane</keyword>
<name>A0A0K9P2F4_ZOSMR</name>
<evidence type="ECO:0000256" key="2">
    <source>
        <dbReference type="ARBA" id="ARBA00022729"/>
    </source>
</evidence>
<keyword evidence="10" id="KW-1185">Reference proteome</keyword>
<keyword evidence="3" id="KW-1015">Disulfide bond</keyword>
<dbReference type="OrthoDB" id="911994at2759"/>
<evidence type="ECO:0000313" key="10">
    <source>
        <dbReference type="Proteomes" id="UP000036987"/>
    </source>
</evidence>
<keyword evidence="2 7" id="KW-0732">Signal</keyword>
<evidence type="ECO:0000256" key="3">
    <source>
        <dbReference type="ARBA" id="ARBA00023157"/>
    </source>
</evidence>
<dbReference type="STRING" id="29655.A0A0K9P2F4"/>
<protein>
    <submittedName>
        <fullName evidence="9">Lipid tranfer protein</fullName>
    </submittedName>
</protein>
<evidence type="ECO:0000256" key="4">
    <source>
        <dbReference type="ARBA" id="ARBA00023180"/>
    </source>
</evidence>
<evidence type="ECO:0000259" key="8">
    <source>
        <dbReference type="SMART" id="SM00499"/>
    </source>
</evidence>
<dbReference type="PANTHER" id="PTHR33044">
    <property type="entry name" value="BIFUNCTIONAL INHIBITOR/LIPID-TRANSFER PROTEIN/SEED STORAGE 2S ALBUMIN SUPERFAMILY PROTEIN-RELATED"/>
    <property type="match status" value="1"/>
</dbReference>
<dbReference type="SMART" id="SM00499">
    <property type="entry name" value="AAI"/>
    <property type="match status" value="1"/>
</dbReference>
<feature type="region of interest" description="Disordered" evidence="5">
    <location>
        <begin position="143"/>
        <end position="166"/>
    </location>
</feature>
<gene>
    <name evidence="9" type="ORF">ZOSMA_46G00710</name>
</gene>
<evidence type="ECO:0000256" key="7">
    <source>
        <dbReference type="SAM" id="SignalP"/>
    </source>
</evidence>
<dbReference type="SUPFAM" id="SSF47699">
    <property type="entry name" value="Bifunctional inhibitor/lipid-transfer protein/seed storage 2S albumin"/>
    <property type="match status" value="1"/>
</dbReference>
<feature type="signal peptide" evidence="7">
    <location>
        <begin position="1"/>
        <end position="28"/>
    </location>
</feature>
<feature type="chain" id="PRO_5005527224" evidence="7">
    <location>
        <begin position="29"/>
        <end position="202"/>
    </location>
</feature>
<dbReference type="InterPro" id="IPR016140">
    <property type="entry name" value="Bifunc_inhib/LTP/seed_store"/>
</dbReference>
<comment type="caution">
    <text evidence="9">The sequence shown here is derived from an EMBL/GenBank/DDBJ whole genome shotgun (WGS) entry which is preliminary data.</text>
</comment>
<dbReference type="Gene3D" id="1.10.110.10">
    <property type="entry name" value="Plant lipid-transfer and hydrophobic proteins"/>
    <property type="match status" value="1"/>
</dbReference>
<organism evidence="9 10">
    <name type="scientific">Zostera marina</name>
    <name type="common">Eelgrass</name>
    <dbReference type="NCBI Taxonomy" id="29655"/>
    <lineage>
        <taxon>Eukaryota</taxon>
        <taxon>Viridiplantae</taxon>
        <taxon>Streptophyta</taxon>
        <taxon>Embryophyta</taxon>
        <taxon>Tracheophyta</taxon>
        <taxon>Spermatophyta</taxon>
        <taxon>Magnoliopsida</taxon>
        <taxon>Liliopsida</taxon>
        <taxon>Zosteraceae</taxon>
        <taxon>Zostera</taxon>
    </lineage>
</organism>
<feature type="domain" description="Bifunctional inhibitor/plant lipid transfer protein/seed storage helical" evidence="8">
    <location>
        <begin position="37"/>
        <end position="116"/>
    </location>
</feature>
<evidence type="ECO:0000256" key="1">
    <source>
        <dbReference type="ARBA" id="ARBA00009748"/>
    </source>
</evidence>
<dbReference type="Pfam" id="PF14368">
    <property type="entry name" value="LTP_2"/>
    <property type="match status" value="1"/>
</dbReference>
<evidence type="ECO:0000256" key="5">
    <source>
        <dbReference type="SAM" id="MobiDB-lite"/>
    </source>
</evidence>
<comment type="similarity">
    <text evidence="1">Belongs to the plant LTP family.</text>
</comment>